<gene>
    <name evidence="3" type="ORF">CA3LBN_003276</name>
</gene>
<keyword evidence="2" id="KW-0472">Membrane</keyword>
<protein>
    <submittedName>
        <fullName evidence="3">Uncharacterized protein</fullName>
    </submittedName>
</protein>
<feature type="compositionally biased region" description="Basic and acidic residues" evidence="1">
    <location>
        <begin position="270"/>
        <end position="283"/>
    </location>
</feature>
<sequence>MGRFFAENIEKHHPYTKLLDFSLVQFLFTHVYFISLLLPFRATFTEPQCKHLNFPSINQNSRRESFDVFMRNQVEAQAFPFFQGKNERVADIVNITFEETINELCDSLVSQLSEASEELLGHFKSGLPKKASSYRKECSDYVDQLVSNDTGVQRKLVEDVKATYCSKMSDMLGPIMKQFMDLTSEKWEKSYREVLNQALEEFHSEEAEIVCQLFEDVRKETLMYHAQVYPFKLEAASQPNVPNDDDKNDVKGNSPGESTSESDYAQESKLPSDGDQQHAETHHPIPSCG</sequence>
<name>A0ABX8IAR5_9ASCO</name>
<evidence type="ECO:0000256" key="2">
    <source>
        <dbReference type="SAM" id="Phobius"/>
    </source>
</evidence>
<accession>A0ABX8IAR5</accession>
<evidence type="ECO:0000256" key="1">
    <source>
        <dbReference type="SAM" id="MobiDB-lite"/>
    </source>
</evidence>
<evidence type="ECO:0000313" key="4">
    <source>
        <dbReference type="Proteomes" id="UP000825434"/>
    </source>
</evidence>
<keyword evidence="2" id="KW-1133">Transmembrane helix</keyword>
<dbReference type="Proteomes" id="UP000825434">
    <property type="component" value="Chromosome 4"/>
</dbReference>
<keyword evidence="4" id="KW-1185">Reference proteome</keyword>
<proteinExistence type="predicted"/>
<feature type="transmembrane region" description="Helical" evidence="2">
    <location>
        <begin position="21"/>
        <end position="40"/>
    </location>
</feature>
<reference evidence="3 4" key="1">
    <citation type="submission" date="2021-06" db="EMBL/GenBank/DDBJ databases">
        <title>Candida outbreak in Lebanon.</title>
        <authorList>
            <person name="Finianos M."/>
        </authorList>
    </citation>
    <scope>NUCLEOTIDE SEQUENCE [LARGE SCALE GENOMIC DNA]</scope>
    <source>
        <strain evidence="3">CA3LBN</strain>
    </source>
</reference>
<dbReference type="EMBL" id="CP076664">
    <property type="protein sequence ID" value="QWU88953.1"/>
    <property type="molecule type" value="Genomic_DNA"/>
</dbReference>
<organism evidence="3 4">
    <name type="scientific">Candidozyma haemuli</name>
    <dbReference type="NCBI Taxonomy" id="45357"/>
    <lineage>
        <taxon>Eukaryota</taxon>
        <taxon>Fungi</taxon>
        <taxon>Dikarya</taxon>
        <taxon>Ascomycota</taxon>
        <taxon>Saccharomycotina</taxon>
        <taxon>Pichiomycetes</taxon>
        <taxon>Metschnikowiaceae</taxon>
        <taxon>Candidozyma</taxon>
    </lineage>
</organism>
<evidence type="ECO:0000313" key="3">
    <source>
        <dbReference type="EMBL" id="QWU88953.1"/>
    </source>
</evidence>
<feature type="compositionally biased region" description="Polar residues" evidence="1">
    <location>
        <begin position="255"/>
        <end position="265"/>
    </location>
</feature>
<feature type="region of interest" description="Disordered" evidence="1">
    <location>
        <begin position="236"/>
        <end position="289"/>
    </location>
</feature>
<keyword evidence="2" id="KW-0812">Transmembrane</keyword>